<protein>
    <submittedName>
        <fullName evidence="1">Uncharacterized protein</fullName>
    </submittedName>
</protein>
<gene>
    <name evidence="1" type="ORF">SASPL_154676</name>
</gene>
<organism evidence="1">
    <name type="scientific">Salvia splendens</name>
    <name type="common">Scarlet sage</name>
    <dbReference type="NCBI Taxonomy" id="180675"/>
    <lineage>
        <taxon>Eukaryota</taxon>
        <taxon>Viridiplantae</taxon>
        <taxon>Streptophyta</taxon>
        <taxon>Embryophyta</taxon>
        <taxon>Tracheophyta</taxon>
        <taxon>Spermatophyta</taxon>
        <taxon>Magnoliopsida</taxon>
        <taxon>eudicotyledons</taxon>
        <taxon>Gunneridae</taxon>
        <taxon>Pentapetalae</taxon>
        <taxon>asterids</taxon>
        <taxon>lamiids</taxon>
        <taxon>Lamiales</taxon>
        <taxon>Lamiaceae</taxon>
        <taxon>Nepetoideae</taxon>
        <taxon>Mentheae</taxon>
        <taxon>Salviinae</taxon>
        <taxon>Salvia</taxon>
        <taxon>Salvia subgen. Calosphace</taxon>
        <taxon>core Calosphace</taxon>
    </lineage>
</organism>
<accession>A0A8X8W0I5</accession>
<proteinExistence type="predicted"/>
<reference evidence="1" key="2">
    <citation type="submission" date="2020-08" db="EMBL/GenBank/DDBJ databases">
        <title>Plant Genome Project.</title>
        <authorList>
            <person name="Zhang R.-G."/>
        </authorList>
    </citation>
    <scope>NUCLEOTIDE SEQUENCE</scope>
    <source>
        <strain evidence="1">Huo1</strain>
        <tissue evidence="1">Leaf</tissue>
    </source>
</reference>
<evidence type="ECO:0000313" key="1">
    <source>
        <dbReference type="EMBL" id="KAG6385795.1"/>
    </source>
</evidence>
<dbReference type="AlphaFoldDB" id="A0A8X8W0I5"/>
<reference evidence="1" key="1">
    <citation type="submission" date="2018-01" db="EMBL/GenBank/DDBJ databases">
        <authorList>
            <person name="Mao J.F."/>
        </authorList>
    </citation>
    <scope>NUCLEOTIDE SEQUENCE</scope>
    <source>
        <strain evidence="1">Huo1</strain>
        <tissue evidence="1">Leaf</tissue>
    </source>
</reference>
<evidence type="ECO:0000313" key="2">
    <source>
        <dbReference type="Proteomes" id="UP000298416"/>
    </source>
</evidence>
<comment type="caution">
    <text evidence="1">The sequence shown here is derived from an EMBL/GenBank/DDBJ whole genome shotgun (WGS) entry which is preliminary data.</text>
</comment>
<sequence length="124" mass="13923">MWSYWHGRRMPSCSTAAPVVRRLSARSKLSPLLGCPVVDHQYLFLSSDAILCRIRKASIWDPLQLNGLIRQPSVKAEKRRSGVPLTILFLLSSWWCVDIVGWNGHPCQGSLLFGSTTEESSLAR</sequence>
<dbReference type="Proteomes" id="UP000298416">
    <property type="component" value="Unassembled WGS sequence"/>
</dbReference>
<dbReference type="EMBL" id="PNBA02000022">
    <property type="protein sequence ID" value="KAG6385795.1"/>
    <property type="molecule type" value="Genomic_DNA"/>
</dbReference>
<name>A0A8X8W0I5_SALSN</name>
<keyword evidence="2" id="KW-1185">Reference proteome</keyword>